<dbReference type="Proteomes" id="UP000214646">
    <property type="component" value="Unassembled WGS sequence"/>
</dbReference>
<dbReference type="EMBL" id="NIDE01000009">
    <property type="protein sequence ID" value="OWK39905.1"/>
    <property type="molecule type" value="Genomic_DNA"/>
</dbReference>
<accession>A0A225DU46</accession>
<name>A0A225DU46_9BACT</name>
<gene>
    <name evidence="1" type="ORF">FRUB_05795</name>
</gene>
<evidence type="ECO:0000313" key="1">
    <source>
        <dbReference type="EMBL" id="OWK39905.1"/>
    </source>
</evidence>
<proteinExistence type="predicted"/>
<sequence>MAAAGASNGRHKPVVCVGRDGITLRLRTTRGSLYEVASTGTISVYDRRGTRLGTGYLAYTPEPGQPTMSGALTAVIRDVLTRWDGPLRRLCYVTDAGDNERGYNDRVLRRLTHPRTEAAIE</sequence>
<organism evidence="1 2">
    <name type="scientific">Fimbriiglobus ruber</name>
    <dbReference type="NCBI Taxonomy" id="1908690"/>
    <lineage>
        <taxon>Bacteria</taxon>
        <taxon>Pseudomonadati</taxon>
        <taxon>Planctomycetota</taxon>
        <taxon>Planctomycetia</taxon>
        <taxon>Gemmatales</taxon>
        <taxon>Gemmataceae</taxon>
        <taxon>Fimbriiglobus</taxon>
    </lineage>
</organism>
<dbReference type="AlphaFoldDB" id="A0A225DU46"/>
<reference evidence="2" key="1">
    <citation type="submission" date="2017-06" db="EMBL/GenBank/DDBJ databases">
        <title>Genome analysis of Fimbriiglobus ruber SP5, the first member of the order Planctomycetales with confirmed chitinolytic capability.</title>
        <authorList>
            <person name="Ravin N.V."/>
            <person name="Rakitin A.L."/>
            <person name="Ivanova A.A."/>
            <person name="Beletsky A.V."/>
            <person name="Kulichevskaya I.S."/>
            <person name="Mardanov A.V."/>
            <person name="Dedysh S.N."/>
        </authorList>
    </citation>
    <scope>NUCLEOTIDE SEQUENCE [LARGE SCALE GENOMIC DNA]</scope>
    <source>
        <strain evidence="2">SP5</strain>
    </source>
</reference>
<protein>
    <submittedName>
        <fullName evidence="1">Uncharacterized protein</fullName>
    </submittedName>
</protein>
<comment type="caution">
    <text evidence="1">The sequence shown here is derived from an EMBL/GenBank/DDBJ whole genome shotgun (WGS) entry which is preliminary data.</text>
</comment>
<keyword evidence="2" id="KW-1185">Reference proteome</keyword>
<evidence type="ECO:0000313" key="2">
    <source>
        <dbReference type="Proteomes" id="UP000214646"/>
    </source>
</evidence>